<dbReference type="Proteomes" id="UP000027616">
    <property type="component" value="Chromosome I"/>
</dbReference>
<dbReference type="EMBL" id="HG934468">
    <property type="protein sequence ID" value="CDN31475.1"/>
    <property type="molecule type" value="Genomic_DNA"/>
</dbReference>
<feature type="domain" description="BT-3987-like N-terminal" evidence="1">
    <location>
        <begin position="145"/>
        <end position="244"/>
    </location>
</feature>
<dbReference type="Pfam" id="PF08522">
    <property type="entry name" value="BT_3987-like_N"/>
    <property type="match status" value="2"/>
</dbReference>
<keyword evidence="3" id="KW-1185">Reference proteome</keyword>
<dbReference type="KEGG" id="rbc:BN938_1388"/>
<sequence length="265" mass="29240">MPPSMVFLTHSGEREVTLYNLNEPQDVAISVTRSGLDNVEVKAKVEVSAQALKEWNESSGTNYILLPSDYYIFTDNDVVVSADQLYNTTTLSVKVPELSKIDFTKYALPLSISQASVALNEKTKTTILTFDILSPAVRMAISGEIAITGDAKTVSYIIPLTIPFENKYGMECLLDLSAVTFDEFNDSKEGIYKQIPKEAYTISSTNVKIEAGKQTAEIAITIDREKLDDDNYALVCKLVKVTSAKAGVIINIDPRTNWFAITSKK</sequence>
<feature type="domain" description="BT-3987-like N-terminal" evidence="1">
    <location>
        <begin position="10"/>
        <end position="116"/>
    </location>
</feature>
<dbReference type="Gene3D" id="2.60.40.1740">
    <property type="entry name" value="hypothetical protein (bacova_03559)"/>
    <property type="match status" value="2"/>
</dbReference>
<reference evidence="2 3" key="1">
    <citation type="journal article" date="2015" name="Genome Announc.">
        <title>Complete Genome Sequence of the Novel Leech Symbiont Mucinivorans hirudinis M3T.</title>
        <authorList>
            <person name="Nelson M.C."/>
            <person name="Bomar L."/>
            <person name="Graf J."/>
        </authorList>
    </citation>
    <scope>NUCLEOTIDE SEQUENCE [LARGE SCALE GENOMIC DNA]</scope>
    <source>
        <strain evidence="3">M3</strain>
    </source>
</reference>
<dbReference type="HOGENOM" id="CLU_1048948_0_0_10"/>
<gene>
    <name evidence="2" type="ORF">BN938_1388</name>
</gene>
<name>A0A060R7Z4_9BACT</name>
<dbReference type="AlphaFoldDB" id="A0A060R7Z4"/>
<accession>A0A060R7Z4</accession>
<proteinExistence type="predicted"/>
<organism evidence="2 3">
    <name type="scientific">Mucinivorans hirudinis</name>
    <dbReference type="NCBI Taxonomy" id="1433126"/>
    <lineage>
        <taxon>Bacteria</taxon>
        <taxon>Pseudomonadati</taxon>
        <taxon>Bacteroidota</taxon>
        <taxon>Bacteroidia</taxon>
        <taxon>Bacteroidales</taxon>
        <taxon>Rikenellaceae</taxon>
        <taxon>Mucinivorans</taxon>
    </lineage>
</organism>
<protein>
    <submittedName>
        <fullName evidence="2">Putative chitobiase</fullName>
    </submittedName>
</protein>
<dbReference type="InterPro" id="IPR013728">
    <property type="entry name" value="BT_3987-like_N"/>
</dbReference>
<evidence type="ECO:0000313" key="3">
    <source>
        <dbReference type="Proteomes" id="UP000027616"/>
    </source>
</evidence>
<evidence type="ECO:0000313" key="2">
    <source>
        <dbReference type="EMBL" id="CDN31475.1"/>
    </source>
</evidence>
<dbReference type="STRING" id="1433126.BN938_1388"/>
<evidence type="ECO:0000259" key="1">
    <source>
        <dbReference type="Pfam" id="PF08522"/>
    </source>
</evidence>